<dbReference type="OrthoDB" id="4822444at2"/>
<protein>
    <recommendedName>
        <fullName evidence="4">Prepilin-type N-terminal cleavage/methylation domain-containing protein</fullName>
    </recommendedName>
</protein>
<evidence type="ECO:0000313" key="2">
    <source>
        <dbReference type="EMBL" id="RZS61524.1"/>
    </source>
</evidence>
<accession>A0A4Q7M250</accession>
<dbReference type="Proteomes" id="UP000293852">
    <property type="component" value="Unassembled WGS sequence"/>
</dbReference>
<dbReference type="RefSeq" id="WP_130414282.1">
    <property type="nucleotide sequence ID" value="NZ_SGWX01000001.1"/>
</dbReference>
<dbReference type="EMBL" id="SGWX01000001">
    <property type="protein sequence ID" value="RZS61524.1"/>
    <property type="molecule type" value="Genomic_DNA"/>
</dbReference>
<gene>
    <name evidence="2" type="ORF">EV386_1828</name>
</gene>
<reference evidence="2 3" key="1">
    <citation type="submission" date="2019-02" db="EMBL/GenBank/DDBJ databases">
        <title>Sequencing the genomes of 1000 actinobacteria strains.</title>
        <authorList>
            <person name="Klenk H.-P."/>
        </authorList>
    </citation>
    <scope>NUCLEOTIDE SEQUENCE [LARGE SCALE GENOMIC DNA]</scope>
    <source>
        <strain evidence="2 3">DSM 16932</strain>
    </source>
</reference>
<keyword evidence="1" id="KW-0812">Transmembrane</keyword>
<comment type="caution">
    <text evidence="2">The sequence shown here is derived from an EMBL/GenBank/DDBJ whole genome shotgun (WGS) entry which is preliminary data.</text>
</comment>
<keyword evidence="1" id="KW-0472">Membrane</keyword>
<sequence>MTARARQREAGVTLAELVVVMMVGSVVLALVGALTVGLLRSNARNLARQEQVDAARTGVSWLSRSLERAVAPSAVSDRLTGDLAILAASDTELRFYALLDDGGSDVEATGPSLVTFAVLDGALHRIVRRPDPSPTGDWTFTCGATQCPDLHEDLVVARGVTGAVFRYVDRAGGRLPADASARTLTEAERAAVASVEVSIVIADPADPGATTTVLARVSLLDYWSEL</sequence>
<dbReference type="AlphaFoldDB" id="A0A4Q7M250"/>
<feature type="transmembrane region" description="Helical" evidence="1">
    <location>
        <begin position="12"/>
        <end position="39"/>
    </location>
</feature>
<evidence type="ECO:0008006" key="4">
    <source>
        <dbReference type="Google" id="ProtNLM"/>
    </source>
</evidence>
<keyword evidence="3" id="KW-1185">Reference proteome</keyword>
<evidence type="ECO:0000313" key="3">
    <source>
        <dbReference type="Proteomes" id="UP000293852"/>
    </source>
</evidence>
<name>A0A4Q7M250_9MICO</name>
<dbReference type="InterPro" id="IPR012902">
    <property type="entry name" value="N_methyl_site"/>
</dbReference>
<evidence type="ECO:0000256" key="1">
    <source>
        <dbReference type="SAM" id="Phobius"/>
    </source>
</evidence>
<dbReference type="Pfam" id="PF07963">
    <property type="entry name" value="N_methyl"/>
    <property type="match status" value="1"/>
</dbReference>
<keyword evidence="1" id="KW-1133">Transmembrane helix</keyword>
<proteinExistence type="predicted"/>
<organism evidence="2 3">
    <name type="scientific">Xylanimonas ulmi</name>
    <dbReference type="NCBI Taxonomy" id="228973"/>
    <lineage>
        <taxon>Bacteria</taxon>
        <taxon>Bacillati</taxon>
        <taxon>Actinomycetota</taxon>
        <taxon>Actinomycetes</taxon>
        <taxon>Micrococcales</taxon>
        <taxon>Promicromonosporaceae</taxon>
        <taxon>Xylanimonas</taxon>
    </lineage>
</organism>